<reference evidence="1 2" key="1">
    <citation type="submission" date="2018-02" db="EMBL/GenBank/DDBJ databases">
        <title>The genomes of Aspergillus section Nigri reveals drivers in fungal speciation.</title>
        <authorList>
            <consortium name="DOE Joint Genome Institute"/>
            <person name="Vesth T.C."/>
            <person name="Nybo J."/>
            <person name="Theobald S."/>
            <person name="Brandl J."/>
            <person name="Frisvad J.C."/>
            <person name="Nielsen K.F."/>
            <person name="Lyhne E.K."/>
            <person name="Kogle M.E."/>
            <person name="Kuo A."/>
            <person name="Riley R."/>
            <person name="Clum A."/>
            <person name="Nolan M."/>
            <person name="Lipzen A."/>
            <person name="Salamov A."/>
            <person name="Henrissat B."/>
            <person name="Wiebenga A."/>
            <person name="De vries R.P."/>
            <person name="Grigoriev I.V."/>
            <person name="Mortensen U.H."/>
            <person name="Andersen M.R."/>
            <person name="Baker S.E."/>
        </authorList>
    </citation>
    <scope>NUCLEOTIDE SEQUENCE [LARGE SCALE GENOMIC DNA]</scope>
    <source>
        <strain evidence="1 2">CBS 112811</strain>
    </source>
</reference>
<evidence type="ECO:0000313" key="2">
    <source>
        <dbReference type="Proteomes" id="UP000249526"/>
    </source>
</evidence>
<protein>
    <submittedName>
        <fullName evidence="1">Uncharacterized protein</fullName>
    </submittedName>
</protein>
<proteinExistence type="predicted"/>
<name>A0A8G1QVR9_9EURO</name>
<accession>A0A8G1QVR9</accession>
<organism evidence="1 2">
    <name type="scientific">Aspergillus piperis CBS 112811</name>
    <dbReference type="NCBI Taxonomy" id="1448313"/>
    <lineage>
        <taxon>Eukaryota</taxon>
        <taxon>Fungi</taxon>
        <taxon>Dikarya</taxon>
        <taxon>Ascomycota</taxon>
        <taxon>Pezizomycotina</taxon>
        <taxon>Eurotiomycetes</taxon>
        <taxon>Eurotiomycetidae</taxon>
        <taxon>Eurotiales</taxon>
        <taxon>Aspergillaceae</taxon>
        <taxon>Aspergillus</taxon>
        <taxon>Aspergillus subgen. Circumdati</taxon>
    </lineage>
</organism>
<sequence>MASSPARFLPLLSHPLAPCRFEPTWAIFGSASPSYVLRQPLLLIRCGREIAQTACLDNLHRSHHRDGSYHSSILGPSSGPTIIFEPLAKPNQATSAARYRSVCPLQ</sequence>
<evidence type="ECO:0000313" key="1">
    <source>
        <dbReference type="EMBL" id="RAH52315.1"/>
    </source>
</evidence>
<gene>
    <name evidence="1" type="ORF">BO85DRAFT_208068</name>
</gene>
<dbReference type="RefSeq" id="XP_025510237.1">
    <property type="nucleotide sequence ID" value="XM_025654588.1"/>
</dbReference>
<dbReference type="Proteomes" id="UP000249526">
    <property type="component" value="Unassembled WGS sequence"/>
</dbReference>
<keyword evidence="2" id="KW-1185">Reference proteome</keyword>
<dbReference type="GeneID" id="37157990"/>
<dbReference type="AlphaFoldDB" id="A0A8G1QVR9"/>
<dbReference type="EMBL" id="KZ825086">
    <property type="protein sequence ID" value="RAH52315.1"/>
    <property type="molecule type" value="Genomic_DNA"/>
</dbReference>